<gene>
    <name evidence="1" type="ORF">WN51_11487</name>
</gene>
<dbReference type="AlphaFoldDB" id="A0A0M9AAK6"/>
<proteinExistence type="predicted"/>
<organism evidence="1 2">
    <name type="scientific">Melipona quadrifasciata</name>
    <dbReference type="NCBI Taxonomy" id="166423"/>
    <lineage>
        <taxon>Eukaryota</taxon>
        <taxon>Metazoa</taxon>
        <taxon>Ecdysozoa</taxon>
        <taxon>Arthropoda</taxon>
        <taxon>Hexapoda</taxon>
        <taxon>Insecta</taxon>
        <taxon>Pterygota</taxon>
        <taxon>Neoptera</taxon>
        <taxon>Endopterygota</taxon>
        <taxon>Hymenoptera</taxon>
        <taxon>Apocrita</taxon>
        <taxon>Aculeata</taxon>
        <taxon>Apoidea</taxon>
        <taxon>Anthophila</taxon>
        <taxon>Apidae</taxon>
        <taxon>Melipona</taxon>
    </lineage>
</organism>
<evidence type="ECO:0000313" key="1">
    <source>
        <dbReference type="EMBL" id="KOX79876.1"/>
    </source>
</evidence>
<name>A0A0M9AAK6_9HYME</name>
<keyword evidence="2" id="KW-1185">Reference proteome</keyword>
<protein>
    <submittedName>
        <fullName evidence="1">Uncharacterized protein</fullName>
    </submittedName>
</protein>
<evidence type="ECO:0000313" key="2">
    <source>
        <dbReference type="Proteomes" id="UP000053105"/>
    </source>
</evidence>
<dbReference type="EMBL" id="KQ435710">
    <property type="protein sequence ID" value="KOX79876.1"/>
    <property type="molecule type" value="Genomic_DNA"/>
</dbReference>
<sequence>MTIGHKKFGNRLIFFLDELAIKEGTNRGMENDAGIPRSLRGSKLTTGIEKGFDGEFFPTLRGLILSIDCATLYGLKLS</sequence>
<accession>A0A0M9AAK6</accession>
<dbReference type="Proteomes" id="UP000053105">
    <property type="component" value="Unassembled WGS sequence"/>
</dbReference>
<reference evidence="1 2" key="1">
    <citation type="submission" date="2015-07" db="EMBL/GenBank/DDBJ databases">
        <title>The genome of Melipona quadrifasciata.</title>
        <authorList>
            <person name="Pan H."/>
            <person name="Kapheim K."/>
        </authorList>
    </citation>
    <scope>NUCLEOTIDE SEQUENCE [LARGE SCALE GENOMIC DNA]</scope>
    <source>
        <strain evidence="1">0111107301</strain>
        <tissue evidence="1">Whole body</tissue>
    </source>
</reference>